<evidence type="ECO:0000256" key="1">
    <source>
        <dbReference type="SAM" id="Phobius"/>
    </source>
</evidence>
<evidence type="ECO:0000259" key="2">
    <source>
        <dbReference type="Pfam" id="PF13681"/>
    </source>
</evidence>
<keyword evidence="1" id="KW-1133">Transmembrane helix</keyword>
<feature type="domain" description="Type 4 fimbrial biogenesis protein PilX N-terminal" evidence="3">
    <location>
        <begin position="14"/>
        <end position="64"/>
    </location>
</feature>
<accession>A0ABY9EA23</accession>
<dbReference type="Proteomes" id="UP001321520">
    <property type="component" value="Chromosome"/>
</dbReference>
<dbReference type="EMBL" id="CP098023">
    <property type="protein sequence ID" value="WKD49315.1"/>
    <property type="molecule type" value="Genomic_DNA"/>
</dbReference>
<organism evidence="4 5">
    <name type="scientific">Microbulbifer spongiae</name>
    <dbReference type="NCBI Taxonomy" id="2944933"/>
    <lineage>
        <taxon>Bacteria</taxon>
        <taxon>Pseudomonadati</taxon>
        <taxon>Pseudomonadota</taxon>
        <taxon>Gammaproteobacteria</taxon>
        <taxon>Cellvibrionales</taxon>
        <taxon>Microbulbiferaceae</taxon>
        <taxon>Microbulbifer</taxon>
    </lineage>
</organism>
<keyword evidence="1" id="KW-0472">Membrane</keyword>
<keyword evidence="1" id="KW-0812">Transmembrane</keyword>
<protein>
    <submittedName>
        <fullName evidence="4">Pilus assembly protein</fullName>
    </submittedName>
</protein>
<gene>
    <name evidence="4" type="ORF">M8T91_15640</name>
</gene>
<name>A0ABY9EA23_9GAMM</name>
<dbReference type="Pfam" id="PF14341">
    <property type="entry name" value="PilX_N"/>
    <property type="match status" value="1"/>
</dbReference>
<dbReference type="Pfam" id="PF13681">
    <property type="entry name" value="PilX"/>
    <property type="match status" value="1"/>
</dbReference>
<dbReference type="InterPro" id="IPR025205">
    <property type="entry name" value="PilX/PilW_C"/>
</dbReference>
<dbReference type="InterPro" id="IPR025746">
    <property type="entry name" value="PilX_N_dom"/>
</dbReference>
<sequence length="180" mass="19407">MQRTSTFSTLYPQRGATLLVGLIILLLMTFIGLAAMRGSGMQELMAGNMRDRQLAFQAAEAALREAENSVLNTFNSMTFDGNTAGQVEDMAGATNSGFWLEYTWKGASISTNLGLQEVAKQPVYVIERVSTQLVNSGADGSGVDQESRNKIPSTPTYRITSRGVGGTENAVVILQSTFRP</sequence>
<keyword evidence="5" id="KW-1185">Reference proteome</keyword>
<evidence type="ECO:0000259" key="3">
    <source>
        <dbReference type="Pfam" id="PF14341"/>
    </source>
</evidence>
<feature type="transmembrane region" description="Helical" evidence="1">
    <location>
        <begin position="15"/>
        <end position="35"/>
    </location>
</feature>
<dbReference type="RefSeq" id="WP_301415106.1">
    <property type="nucleotide sequence ID" value="NZ_CP098023.1"/>
</dbReference>
<evidence type="ECO:0000313" key="5">
    <source>
        <dbReference type="Proteomes" id="UP001321520"/>
    </source>
</evidence>
<reference evidence="4 5" key="1">
    <citation type="submission" date="2022-05" db="EMBL/GenBank/DDBJ databases">
        <title>Microbulbifer sp. nov., isolated from sponge.</title>
        <authorList>
            <person name="Gao L."/>
        </authorList>
    </citation>
    <scope>NUCLEOTIDE SEQUENCE [LARGE SCALE GENOMIC DNA]</scope>
    <source>
        <strain evidence="4 5">MI-G</strain>
    </source>
</reference>
<feature type="domain" description="PilX/PilW C-terminal" evidence="2">
    <location>
        <begin position="88"/>
        <end position="179"/>
    </location>
</feature>
<proteinExistence type="predicted"/>
<evidence type="ECO:0000313" key="4">
    <source>
        <dbReference type="EMBL" id="WKD49315.1"/>
    </source>
</evidence>